<feature type="transmembrane region" description="Helical" evidence="1">
    <location>
        <begin position="37"/>
        <end position="58"/>
    </location>
</feature>
<dbReference type="EMBL" id="PZZP01000001">
    <property type="protein sequence ID" value="PTM59265.1"/>
    <property type="molecule type" value="Genomic_DNA"/>
</dbReference>
<dbReference type="OrthoDB" id="9873558at2"/>
<comment type="caution">
    <text evidence="2">The sequence shown here is derived from an EMBL/GenBank/DDBJ whole genome shotgun (WGS) entry which is preliminary data.</text>
</comment>
<accession>A0A2T4ZBL9</accession>
<gene>
    <name evidence="2" type="ORF">C8J48_1870</name>
</gene>
<evidence type="ECO:0000313" key="3">
    <source>
        <dbReference type="Proteomes" id="UP000241639"/>
    </source>
</evidence>
<dbReference type="Proteomes" id="UP000241639">
    <property type="component" value="Unassembled WGS sequence"/>
</dbReference>
<organism evidence="2 3">
    <name type="scientific">Desmospora activa DSM 45169</name>
    <dbReference type="NCBI Taxonomy" id="1121389"/>
    <lineage>
        <taxon>Bacteria</taxon>
        <taxon>Bacillati</taxon>
        <taxon>Bacillota</taxon>
        <taxon>Bacilli</taxon>
        <taxon>Bacillales</taxon>
        <taxon>Thermoactinomycetaceae</taxon>
        <taxon>Desmospora</taxon>
    </lineage>
</organism>
<feature type="transmembrane region" description="Helical" evidence="1">
    <location>
        <begin position="12"/>
        <end position="31"/>
    </location>
</feature>
<sequence>MGKIEWSIEKVKSLIQIIWLIPTIVLTSISIVTDSMLWVDIAVILFGLMFCILGIIDLKVDKKRSLLLIISGSICALANLIRLFV</sequence>
<feature type="transmembrane region" description="Helical" evidence="1">
    <location>
        <begin position="65"/>
        <end position="84"/>
    </location>
</feature>
<dbReference type="AlphaFoldDB" id="A0A2T4ZBL9"/>
<keyword evidence="3" id="KW-1185">Reference proteome</keyword>
<name>A0A2T4ZBL9_9BACL</name>
<keyword evidence="1" id="KW-0472">Membrane</keyword>
<protein>
    <submittedName>
        <fullName evidence="2">Uncharacterized protein</fullName>
    </submittedName>
</protein>
<evidence type="ECO:0000313" key="2">
    <source>
        <dbReference type="EMBL" id="PTM59265.1"/>
    </source>
</evidence>
<proteinExistence type="predicted"/>
<evidence type="ECO:0000256" key="1">
    <source>
        <dbReference type="SAM" id="Phobius"/>
    </source>
</evidence>
<keyword evidence="1" id="KW-0812">Transmembrane</keyword>
<reference evidence="2 3" key="1">
    <citation type="submission" date="2018-04" db="EMBL/GenBank/DDBJ databases">
        <title>Genomic Encyclopedia of Archaeal and Bacterial Type Strains, Phase II (KMG-II): from individual species to whole genera.</title>
        <authorList>
            <person name="Goeker M."/>
        </authorList>
    </citation>
    <scope>NUCLEOTIDE SEQUENCE [LARGE SCALE GENOMIC DNA]</scope>
    <source>
        <strain evidence="2 3">DSM 45169</strain>
    </source>
</reference>
<dbReference type="RefSeq" id="WP_107726119.1">
    <property type="nucleotide sequence ID" value="NZ_PZZP01000001.1"/>
</dbReference>
<keyword evidence="1" id="KW-1133">Transmembrane helix</keyword>